<dbReference type="Pfam" id="PF14144">
    <property type="entry name" value="DOG1"/>
    <property type="match status" value="1"/>
</dbReference>
<organism evidence="2 3">
    <name type="scientific">Lactuca saligna</name>
    <name type="common">Willowleaf lettuce</name>
    <dbReference type="NCBI Taxonomy" id="75948"/>
    <lineage>
        <taxon>Eukaryota</taxon>
        <taxon>Viridiplantae</taxon>
        <taxon>Streptophyta</taxon>
        <taxon>Embryophyta</taxon>
        <taxon>Tracheophyta</taxon>
        <taxon>Spermatophyta</taxon>
        <taxon>Magnoliopsida</taxon>
        <taxon>eudicotyledons</taxon>
        <taxon>Gunneridae</taxon>
        <taxon>Pentapetalae</taxon>
        <taxon>asterids</taxon>
        <taxon>campanulids</taxon>
        <taxon>Asterales</taxon>
        <taxon>Asteraceae</taxon>
        <taxon>Cichorioideae</taxon>
        <taxon>Cichorieae</taxon>
        <taxon>Lactucinae</taxon>
        <taxon>Lactuca</taxon>
    </lineage>
</organism>
<dbReference type="GO" id="GO:0006351">
    <property type="term" value="P:DNA-templated transcription"/>
    <property type="evidence" value="ECO:0007669"/>
    <property type="project" value="InterPro"/>
</dbReference>
<dbReference type="PANTHER" id="PTHR46354">
    <property type="entry name" value="DOG1 DOMAIN-CONTAINING PROTEIN"/>
    <property type="match status" value="1"/>
</dbReference>
<evidence type="ECO:0000259" key="1">
    <source>
        <dbReference type="PROSITE" id="PS51806"/>
    </source>
</evidence>
<accession>A0AA36E9M8</accession>
<dbReference type="PANTHER" id="PTHR46354:SF13">
    <property type="entry name" value="PROTEIN DOG1-LIKE 4"/>
    <property type="match status" value="1"/>
</dbReference>
<sequence>MSRDPRGTAERTNRNVRAFEDFLQGWLVRQEHYLEELRSTLATCHESKEEDLRDLITRVLAHYQEYFEEKSRIANYDVFLVFSSPWCSSFERSFFWIAGVKPNLAFRLVSNSVEDLSGDQVERMKRLKAETMVEERELGDELARIQESVAAPPILELARRMARAEECAQVESAMEALKMDMGVVVANADMLRTRTAARVTDILTPVQNLKFLTALTEFQIKVRVVGSLLNR</sequence>
<name>A0AA36E9M8_LACSI</name>
<dbReference type="InterPro" id="IPR025422">
    <property type="entry name" value="TGA_domain"/>
</dbReference>
<gene>
    <name evidence="2" type="ORF">LSALG_LOCUS26731</name>
</gene>
<dbReference type="PROSITE" id="PS51806">
    <property type="entry name" value="DOG1"/>
    <property type="match status" value="1"/>
</dbReference>
<evidence type="ECO:0000313" key="2">
    <source>
        <dbReference type="EMBL" id="CAI9287367.1"/>
    </source>
</evidence>
<dbReference type="Proteomes" id="UP001177003">
    <property type="component" value="Chromosome 5"/>
</dbReference>
<dbReference type="EMBL" id="OX465081">
    <property type="protein sequence ID" value="CAI9287367.1"/>
    <property type="molecule type" value="Genomic_DNA"/>
</dbReference>
<evidence type="ECO:0000313" key="3">
    <source>
        <dbReference type="Proteomes" id="UP001177003"/>
    </source>
</evidence>
<dbReference type="InterPro" id="IPR051886">
    <property type="entry name" value="Seed_Dev/Stress_Resp_Reg"/>
</dbReference>
<proteinExistence type="predicted"/>
<keyword evidence="3" id="KW-1185">Reference proteome</keyword>
<protein>
    <recommendedName>
        <fullName evidence="1">DOG1 domain-containing protein</fullName>
    </recommendedName>
</protein>
<feature type="domain" description="DOG1" evidence="1">
    <location>
        <begin position="16"/>
        <end position="231"/>
    </location>
</feature>
<dbReference type="AlphaFoldDB" id="A0AA36E9M8"/>
<dbReference type="GO" id="GO:0043565">
    <property type="term" value="F:sequence-specific DNA binding"/>
    <property type="evidence" value="ECO:0007669"/>
    <property type="project" value="InterPro"/>
</dbReference>
<reference evidence="2" key="1">
    <citation type="submission" date="2023-04" db="EMBL/GenBank/DDBJ databases">
        <authorList>
            <person name="Vijverberg K."/>
            <person name="Xiong W."/>
            <person name="Schranz E."/>
        </authorList>
    </citation>
    <scope>NUCLEOTIDE SEQUENCE</scope>
</reference>